<dbReference type="PANTHER" id="PTHR36766">
    <property type="entry name" value="PLANT BROAD-SPECTRUM MILDEW RESISTANCE PROTEIN RPW8"/>
    <property type="match status" value="1"/>
</dbReference>
<dbReference type="Gene3D" id="1.20.5.4130">
    <property type="match status" value="1"/>
</dbReference>
<evidence type="ECO:0000259" key="5">
    <source>
        <dbReference type="Pfam" id="PF18052"/>
    </source>
</evidence>
<dbReference type="Pfam" id="PF18052">
    <property type="entry name" value="Rx_N"/>
    <property type="match status" value="1"/>
</dbReference>
<dbReference type="GO" id="GO:0005524">
    <property type="term" value="F:ATP binding"/>
    <property type="evidence" value="ECO:0007669"/>
    <property type="project" value="UniProtKB-KW"/>
</dbReference>
<keyword evidence="7" id="KW-1185">Reference proteome</keyword>
<proteinExistence type="predicted"/>
<evidence type="ECO:0000313" key="6">
    <source>
        <dbReference type="EMBL" id="THG14047.1"/>
    </source>
</evidence>
<evidence type="ECO:0000313" key="7">
    <source>
        <dbReference type="Proteomes" id="UP000306102"/>
    </source>
</evidence>
<name>A0A4V6RYJ4_CAMSN</name>
<reference evidence="6 7" key="1">
    <citation type="journal article" date="2018" name="Proc. Natl. Acad. Sci. U.S.A.">
        <title>Draft genome sequence of Camellia sinensis var. sinensis provides insights into the evolution of the tea genome and tea quality.</title>
        <authorList>
            <person name="Wei C."/>
            <person name="Yang H."/>
            <person name="Wang S."/>
            <person name="Zhao J."/>
            <person name="Liu C."/>
            <person name="Gao L."/>
            <person name="Xia E."/>
            <person name="Lu Y."/>
            <person name="Tai Y."/>
            <person name="She G."/>
            <person name="Sun J."/>
            <person name="Cao H."/>
            <person name="Tong W."/>
            <person name="Gao Q."/>
            <person name="Li Y."/>
            <person name="Deng W."/>
            <person name="Jiang X."/>
            <person name="Wang W."/>
            <person name="Chen Q."/>
            <person name="Zhang S."/>
            <person name="Li H."/>
            <person name="Wu J."/>
            <person name="Wang P."/>
            <person name="Li P."/>
            <person name="Shi C."/>
            <person name="Zheng F."/>
            <person name="Jian J."/>
            <person name="Huang B."/>
            <person name="Shan D."/>
            <person name="Shi M."/>
            <person name="Fang C."/>
            <person name="Yue Y."/>
            <person name="Li F."/>
            <person name="Li D."/>
            <person name="Wei S."/>
            <person name="Han B."/>
            <person name="Jiang C."/>
            <person name="Yin Y."/>
            <person name="Xia T."/>
            <person name="Zhang Z."/>
            <person name="Bennetzen J.L."/>
            <person name="Zhao S."/>
            <person name="Wan X."/>
        </authorList>
    </citation>
    <scope>NUCLEOTIDE SEQUENCE [LARGE SCALE GENOMIC DNA]</scope>
    <source>
        <strain evidence="7">cv. Shuchazao</strain>
        <tissue evidence="6">Leaf</tissue>
    </source>
</reference>
<keyword evidence="2" id="KW-0547">Nucleotide-binding</keyword>
<organism evidence="6 7">
    <name type="scientific">Camellia sinensis var. sinensis</name>
    <name type="common">China tea</name>
    <dbReference type="NCBI Taxonomy" id="542762"/>
    <lineage>
        <taxon>Eukaryota</taxon>
        <taxon>Viridiplantae</taxon>
        <taxon>Streptophyta</taxon>
        <taxon>Embryophyta</taxon>
        <taxon>Tracheophyta</taxon>
        <taxon>Spermatophyta</taxon>
        <taxon>Magnoliopsida</taxon>
        <taxon>eudicotyledons</taxon>
        <taxon>Gunneridae</taxon>
        <taxon>Pentapetalae</taxon>
        <taxon>asterids</taxon>
        <taxon>Ericales</taxon>
        <taxon>Theaceae</taxon>
        <taxon>Camellia</taxon>
    </lineage>
</organism>
<dbReference type="GO" id="GO:0006952">
    <property type="term" value="P:defense response"/>
    <property type="evidence" value="ECO:0007669"/>
    <property type="project" value="UniProtKB-KW"/>
</dbReference>
<protein>
    <recommendedName>
        <fullName evidence="5">Disease resistance N-terminal domain-containing protein</fullName>
    </recommendedName>
</protein>
<dbReference type="Proteomes" id="UP000306102">
    <property type="component" value="Unassembled WGS sequence"/>
</dbReference>
<keyword evidence="1" id="KW-0677">Repeat</keyword>
<sequence length="369" mass="40559">MRKNLSGSMIEEVVATASSALLARNALAIEILLGSSDGGLVFEPNNFSIASETKAQLYNASCPAYHPHSLAITANGGAIAAFAASGLPSSVVVIVLHCSINILTPPPPPQTAELLLRLLPLDYPHSFTEKSAISSCFASDLGFPLPSLLQSESMAIVEVFLGAFVTVLLEKMASGEWLKFLRHEGILTQLSNWINTLSQIQALLTDAEDKQLTDRAVNQWLDDLQDLAYDLDDLVDEFSTEALRRKLMSEQPQASSSKVWNSIPTCCTNFKPTSVMFNFEMRSKIKEINTKLSNIFEQCSKLNLVKIIGTTPTPTTKTWQRPESTSLIDEPRVYGREHDQSKIIELLNVEDAMLELPGSIEVKIMDNCL</sequence>
<dbReference type="InterPro" id="IPR041118">
    <property type="entry name" value="Rx_N"/>
</dbReference>
<keyword evidence="3" id="KW-0611">Plant defense</keyword>
<dbReference type="PANTHER" id="PTHR36766:SF51">
    <property type="entry name" value="DISEASE RESISTANCE RPP13-LIKE PROTEIN 1"/>
    <property type="match status" value="1"/>
</dbReference>
<accession>A0A4V6RYJ4</accession>
<evidence type="ECO:0000256" key="2">
    <source>
        <dbReference type="ARBA" id="ARBA00022741"/>
    </source>
</evidence>
<evidence type="ECO:0000256" key="3">
    <source>
        <dbReference type="ARBA" id="ARBA00022821"/>
    </source>
</evidence>
<feature type="domain" description="Disease resistance N-terminal" evidence="5">
    <location>
        <begin position="164"/>
        <end position="253"/>
    </location>
</feature>
<evidence type="ECO:0000256" key="4">
    <source>
        <dbReference type="ARBA" id="ARBA00022840"/>
    </source>
</evidence>
<keyword evidence="4" id="KW-0067">ATP-binding</keyword>
<dbReference type="AlphaFoldDB" id="A0A4V6RYJ4"/>
<gene>
    <name evidence="6" type="ORF">TEA_026121</name>
</gene>
<comment type="caution">
    <text evidence="6">The sequence shown here is derived from an EMBL/GenBank/DDBJ whole genome shotgun (WGS) entry which is preliminary data.</text>
</comment>
<dbReference type="EMBL" id="SDRB02005566">
    <property type="protein sequence ID" value="THG14047.1"/>
    <property type="molecule type" value="Genomic_DNA"/>
</dbReference>
<evidence type="ECO:0000256" key="1">
    <source>
        <dbReference type="ARBA" id="ARBA00022737"/>
    </source>
</evidence>
<dbReference type="STRING" id="542762.A0A4V6RYJ4"/>